<organism evidence="1 2">
    <name type="scientific">Athelia psychrophila</name>
    <dbReference type="NCBI Taxonomy" id="1759441"/>
    <lineage>
        <taxon>Eukaryota</taxon>
        <taxon>Fungi</taxon>
        <taxon>Dikarya</taxon>
        <taxon>Basidiomycota</taxon>
        <taxon>Agaricomycotina</taxon>
        <taxon>Agaricomycetes</taxon>
        <taxon>Agaricomycetidae</taxon>
        <taxon>Atheliales</taxon>
        <taxon>Atheliaceae</taxon>
        <taxon>Athelia</taxon>
    </lineage>
</organism>
<protein>
    <submittedName>
        <fullName evidence="1">Uncharacterized protein</fullName>
    </submittedName>
</protein>
<dbReference type="AlphaFoldDB" id="A0A167TF71"/>
<accession>A0A167TF71</accession>
<reference evidence="1 2" key="1">
    <citation type="journal article" date="2016" name="Mol. Biol. Evol.">
        <title>Comparative Genomics of Early-Diverging Mushroom-Forming Fungi Provides Insights into the Origins of Lignocellulose Decay Capabilities.</title>
        <authorList>
            <person name="Nagy L.G."/>
            <person name="Riley R."/>
            <person name="Tritt A."/>
            <person name="Adam C."/>
            <person name="Daum C."/>
            <person name="Floudas D."/>
            <person name="Sun H."/>
            <person name="Yadav J.S."/>
            <person name="Pangilinan J."/>
            <person name="Larsson K.H."/>
            <person name="Matsuura K."/>
            <person name="Barry K."/>
            <person name="Labutti K."/>
            <person name="Kuo R."/>
            <person name="Ohm R.A."/>
            <person name="Bhattacharya S.S."/>
            <person name="Shirouzu T."/>
            <person name="Yoshinaga Y."/>
            <person name="Martin F.M."/>
            <person name="Grigoriev I.V."/>
            <person name="Hibbett D.S."/>
        </authorList>
    </citation>
    <scope>NUCLEOTIDE SEQUENCE [LARGE SCALE GENOMIC DNA]</scope>
    <source>
        <strain evidence="1 2">CBS 109695</strain>
    </source>
</reference>
<evidence type="ECO:0000313" key="1">
    <source>
        <dbReference type="EMBL" id="KZP02878.1"/>
    </source>
</evidence>
<evidence type="ECO:0000313" key="2">
    <source>
        <dbReference type="Proteomes" id="UP000076532"/>
    </source>
</evidence>
<dbReference type="EMBL" id="KV418258">
    <property type="protein sequence ID" value="KZP02878.1"/>
    <property type="molecule type" value="Genomic_DNA"/>
</dbReference>
<proteinExistence type="predicted"/>
<gene>
    <name evidence="1" type="ORF">FIBSPDRAFT_969525</name>
</gene>
<sequence length="55" mass="5915">MSSKAVASTTLNPRTTSYEFLGPPGALFIILAEGAPHRRYHLPSNAQGFREGGQL</sequence>
<keyword evidence="2" id="KW-1185">Reference proteome</keyword>
<name>A0A167TF71_9AGAM</name>
<dbReference type="Proteomes" id="UP000076532">
    <property type="component" value="Unassembled WGS sequence"/>
</dbReference>